<gene>
    <name evidence="2" type="ORF">COX77_04520</name>
</gene>
<sequence length="171" mass="18463">MKFLKVLLICFIIVTALIVGNISLANNNDTASLPIDKDFQLKINSEDNSIIITAGNVGVGSSGFYRGLDKVANKTGLAGNIENIDLYWTRVVGYIIKIALSFLSLIFVVNMVTSGYLWLTAGGNSEQITKARKRIINSVIGMAIVLGVWSITDFLLLKLACIIEFGGPSCS</sequence>
<feature type="transmembrane region" description="Helical" evidence="1">
    <location>
        <begin position="139"/>
        <end position="160"/>
    </location>
</feature>
<comment type="caution">
    <text evidence="2">The sequence shown here is derived from an EMBL/GenBank/DDBJ whole genome shotgun (WGS) entry which is preliminary data.</text>
</comment>
<proteinExistence type="predicted"/>
<keyword evidence="1" id="KW-0472">Membrane</keyword>
<dbReference type="AlphaFoldDB" id="A0A2M7VDE4"/>
<organism evidence="2 3">
    <name type="scientific">Candidatus Komeilibacteria bacterium CG_4_10_14_0_2_um_filter_37_10</name>
    <dbReference type="NCBI Taxonomy" id="1974470"/>
    <lineage>
        <taxon>Bacteria</taxon>
        <taxon>Candidatus Komeiliibacteriota</taxon>
    </lineage>
</organism>
<keyword evidence="1" id="KW-0812">Transmembrane</keyword>
<name>A0A2M7VDE4_9BACT</name>
<keyword evidence="1" id="KW-1133">Transmembrane helix</keyword>
<dbReference type="Pfam" id="PF18895">
    <property type="entry name" value="T4SS_pilin"/>
    <property type="match status" value="1"/>
</dbReference>
<reference evidence="3" key="1">
    <citation type="submission" date="2017-09" db="EMBL/GenBank/DDBJ databases">
        <title>Depth-based differentiation of microbial function through sediment-hosted aquifers and enrichment of novel symbionts in the deep terrestrial subsurface.</title>
        <authorList>
            <person name="Probst A.J."/>
            <person name="Ladd B."/>
            <person name="Jarett J.K."/>
            <person name="Geller-Mcgrath D.E."/>
            <person name="Sieber C.M.K."/>
            <person name="Emerson J.B."/>
            <person name="Anantharaman K."/>
            <person name="Thomas B.C."/>
            <person name="Malmstrom R."/>
            <person name="Stieglmeier M."/>
            <person name="Klingl A."/>
            <person name="Woyke T."/>
            <person name="Ryan C.M."/>
            <person name="Banfield J.F."/>
        </authorList>
    </citation>
    <scope>NUCLEOTIDE SEQUENCE [LARGE SCALE GENOMIC DNA]</scope>
</reference>
<accession>A0A2M7VDE4</accession>
<dbReference type="InterPro" id="IPR043993">
    <property type="entry name" value="T4SS_pilin"/>
</dbReference>
<evidence type="ECO:0000313" key="3">
    <source>
        <dbReference type="Proteomes" id="UP000230405"/>
    </source>
</evidence>
<protein>
    <submittedName>
        <fullName evidence="2">Uncharacterized protein</fullName>
    </submittedName>
</protein>
<evidence type="ECO:0000256" key="1">
    <source>
        <dbReference type="SAM" id="Phobius"/>
    </source>
</evidence>
<feature type="transmembrane region" description="Helical" evidence="1">
    <location>
        <begin position="94"/>
        <end position="119"/>
    </location>
</feature>
<evidence type="ECO:0000313" key="2">
    <source>
        <dbReference type="EMBL" id="PIZ98437.1"/>
    </source>
</evidence>
<dbReference type="Proteomes" id="UP000230405">
    <property type="component" value="Unassembled WGS sequence"/>
</dbReference>
<dbReference type="EMBL" id="PFPO01000087">
    <property type="protein sequence ID" value="PIZ98437.1"/>
    <property type="molecule type" value="Genomic_DNA"/>
</dbReference>